<evidence type="ECO:0000313" key="19">
    <source>
        <dbReference type="Proteomes" id="UP000486351"/>
    </source>
</evidence>
<evidence type="ECO:0000313" key="6">
    <source>
        <dbReference type="EMBL" id="KAE9171509.1"/>
    </source>
</evidence>
<dbReference type="EMBL" id="QXFZ01003284">
    <property type="protein sequence ID" value="KAE9070069.1"/>
    <property type="molecule type" value="Genomic_DNA"/>
</dbReference>
<evidence type="ECO:0000313" key="7">
    <source>
        <dbReference type="EMBL" id="KAE9176495.1"/>
    </source>
</evidence>
<evidence type="ECO:0000313" key="5">
    <source>
        <dbReference type="EMBL" id="KAE9083831.1"/>
    </source>
</evidence>
<dbReference type="EMBL" id="QXGC01003342">
    <property type="protein sequence ID" value="KAE9176495.1"/>
    <property type="molecule type" value="Genomic_DNA"/>
</dbReference>
<evidence type="ECO:0000313" key="3">
    <source>
        <dbReference type="EMBL" id="KAE8971393.1"/>
    </source>
</evidence>
<evidence type="ECO:0000313" key="9">
    <source>
        <dbReference type="EMBL" id="KAE9275552.1"/>
    </source>
</evidence>
<evidence type="ECO:0000313" key="12">
    <source>
        <dbReference type="Proteomes" id="UP000433483"/>
    </source>
</evidence>
<sequence length="63" mass="6573">MVADVMTKALSAVKFTRFRQAMKVLPIVAAPDTATVDEATRDSTAGSSTAPATSTLPLSSMRT</sequence>
<dbReference type="EMBL" id="QXFY01003337">
    <property type="protein sequence ID" value="KAE9286145.1"/>
    <property type="molecule type" value="Genomic_DNA"/>
</dbReference>
<dbReference type="EMBL" id="QXGD01003211">
    <property type="protein sequence ID" value="KAE9179625.1"/>
    <property type="molecule type" value="Genomic_DNA"/>
</dbReference>
<dbReference type="Proteomes" id="UP000433483">
    <property type="component" value="Unassembled WGS sequence"/>
</dbReference>
<dbReference type="Proteomes" id="UP000440732">
    <property type="component" value="Unassembled WGS sequence"/>
</dbReference>
<reference evidence="11 12" key="1">
    <citation type="submission" date="2018-08" db="EMBL/GenBank/DDBJ databases">
        <title>Genomic investigation of the strawberry pathogen Phytophthora fragariae indicates pathogenicity is determined by transcriptional variation in three key races.</title>
        <authorList>
            <person name="Adams T.M."/>
            <person name="Armitage A.D."/>
            <person name="Sobczyk M.K."/>
            <person name="Bates H.J."/>
            <person name="Dunwell J.M."/>
            <person name="Nellist C.F."/>
            <person name="Harrison R.J."/>
        </authorList>
    </citation>
    <scope>NUCLEOTIDE SEQUENCE [LARGE SCALE GENOMIC DNA]</scope>
    <source>
        <strain evidence="9 13">A4</strain>
        <strain evidence="8 14">BC-1</strain>
        <strain evidence="7 18">BC-23</strain>
        <strain evidence="6 12">NOV-27</strain>
        <strain evidence="5 15">NOV-5</strain>
        <strain evidence="4 16">NOV-71</strain>
        <strain evidence="10 19">NOV-77</strain>
        <strain evidence="2 11">NOV-9</strain>
        <strain evidence="3 17">SCRP245</strain>
    </source>
</reference>
<dbReference type="EMBL" id="QXGF01003271">
    <property type="protein sequence ID" value="KAE8921960.1"/>
    <property type="molecule type" value="Genomic_DNA"/>
</dbReference>
<evidence type="ECO:0000313" key="2">
    <source>
        <dbReference type="EMBL" id="KAE8921960.1"/>
    </source>
</evidence>
<evidence type="ECO:0000313" key="10">
    <source>
        <dbReference type="EMBL" id="KAE9286145.1"/>
    </source>
</evidence>
<dbReference type="Proteomes" id="UP000437068">
    <property type="component" value="Unassembled WGS sequence"/>
</dbReference>
<evidence type="ECO:0000313" key="15">
    <source>
        <dbReference type="Proteomes" id="UP000440732"/>
    </source>
</evidence>
<evidence type="ECO:0000313" key="8">
    <source>
        <dbReference type="EMBL" id="KAE9179625.1"/>
    </source>
</evidence>
<accession>A0A6A3QUY7</accession>
<keyword evidence="12" id="KW-1185">Reference proteome</keyword>
<name>A0A6A3QUY7_9STRA</name>
<evidence type="ECO:0000256" key="1">
    <source>
        <dbReference type="SAM" id="MobiDB-lite"/>
    </source>
</evidence>
<evidence type="ECO:0000313" key="4">
    <source>
        <dbReference type="EMBL" id="KAE9070069.1"/>
    </source>
</evidence>
<dbReference type="Proteomes" id="UP000476176">
    <property type="component" value="Unassembled WGS sequence"/>
</dbReference>
<dbReference type="Proteomes" id="UP000429523">
    <property type="component" value="Unassembled WGS sequence"/>
</dbReference>
<gene>
    <name evidence="9" type="ORF">PF001_g26527</name>
    <name evidence="8" type="ORF">PF002_g27763</name>
    <name evidence="7" type="ORF">PF004_g26063</name>
    <name evidence="6" type="ORF">PF005_g27112</name>
    <name evidence="5" type="ORF">PF006_g26600</name>
    <name evidence="4" type="ORF">PF007_g27071</name>
    <name evidence="10" type="ORF">PF008_g26737</name>
    <name evidence="2" type="ORF">PF009_g27761</name>
    <name evidence="3" type="ORF">PF011_g26047</name>
</gene>
<dbReference type="EMBL" id="QXFW01003342">
    <property type="protein sequence ID" value="KAE8971393.1"/>
    <property type="molecule type" value="Genomic_DNA"/>
</dbReference>
<feature type="compositionally biased region" description="Low complexity" evidence="1">
    <location>
        <begin position="43"/>
        <end position="63"/>
    </location>
</feature>
<feature type="region of interest" description="Disordered" evidence="1">
    <location>
        <begin position="38"/>
        <end position="63"/>
    </location>
</feature>
<evidence type="ECO:0000313" key="13">
    <source>
        <dbReference type="Proteomes" id="UP000437068"/>
    </source>
</evidence>
<proteinExistence type="predicted"/>
<dbReference type="Proteomes" id="UP000441208">
    <property type="component" value="Unassembled WGS sequence"/>
</dbReference>
<dbReference type="Proteomes" id="UP000486351">
    <property type="component" value="Unassembled WGS sequence"/>
</dbReference>
<evidence type="ECO:0000313" key="16">
    <source>
        <dbReference type="Proteomes" id="UP000441208"/>
    </source>
</evidence>
<dbReference type="Proteomes" id="UP000440367">
    <property type="component" value="Unassembled WGS sequence"/>
</dbReference>
<evidence type="ECO:0000313" key="14">
    <source>
        <dbReference type="Proteomes" id="UP000440367"/>
    </source>
</evidence>
<dbReference type="EMBL" id="QXGE01003353">
    <property type="protein sequence ID" value="KAE9275552.1"/>
    <property type="molecule type" value="Genomic_DNA"/>
</dbReference>
<comment type="caution">
    <text evidence="5">The sequence shown here is derived from an EMBL/GenBank/DDBJ whole genome shotgun (WGS) entry which is preliminary data.</text>
</comment>
<evidence type="ECO:0000313" key="18">
    <source>
        <dbReference type="Proteomes" id="UP000476176"/>
    </source>
</evidence>
<dbReference type="AlphaFoldDB" id="A0A6A3QUY7"/>
<organism evidence="5 15">
    <name type="scientific">Phytophthora fragariae</name>
    <dbReference type="NCBI Taxonomy" id="53985"/>
    <lineage>
        <taxon>Eukaryota</taxon>
        <taxon>Sar</taxon>
        <taxon>Stramenopiles</taxon>
        <taxon>Oomycota</taxon>
        <taxon>Peronosporomycetes</taxon>
        <taxon>Peronosporales</taxon>
        <taxon>Peronosporaceae</taxon>
        <taxon>Phytophthora</taxon>
    </lineage>
</organism>
<evidence type="ECO:0000313" key="11">
    <source>
        <dbReference type="Proteomes" id="UP000429523"/>
    </source>
</evidence>
<dbReference type="EMBL" id="QXGB01003307">
    <property type="protein sequence ID" value="KAE9171509.1"/>
    <property type="molecule type" value="Genomic_DNA"/>
</dbReference>
<dbReference type="EMBL" id="QXGA01003391">
    <property type="protein sequence ID" value="KAE9083831.1"/>
    <property type="molecule type" value="Genomic_DNA"/>
</dbReference>
<evidence type="ECO:0000313" key="17">
    <source>
        <dbReference type="Proteomes" id="UP000460718"/>
    </source>
</evidence>
<dbReference type="Proteomes" id="UP000460718">
    <property type="component" value="Unassembled WGS sequence"/>
</dbReference>
<protein>
    <submittedName>
        <fullName evidence="5">Uncharacterized protein</fullName>
    </submittedName>
</protein>